<proteinExistence type="predicted"/>
<protein>
    <submittedName>
        <fullName evidence="2">Uncharacterized protein</fullName>
    </submittedName>
</protein>
<accession>A0ABQ2E6G6</accession>
<feature type="region of interest" description="Disordered" evidence="1">
    <location>
        <begin position="1"/>
        <end position="21"/>
    </location>
</feature>
<sequence length="99" mass="11053">MPKGVVRQEEQPKECQQPAAFRQSRAFRVAQVEQIEERLHIERRADPTGHVFRDLSQLEGRSLSPESSKSATRTREPSRSGSPGRSDITTAYSAAMSAL</sequence>
<evidence type="ECO:0000313" key="2">
    <source>
        <dbReference type="EMBL" id="GGJ97138.1"/>
    </source>
</evidence>
<comment type="caution">
    <text evidence="2">The sequence shown here is derived from an EMBL/GenBank/DDBJ whole genome shotgun (WGS) entry which is preliminary data.</text>
</comment>
<dbReference type="Proteomes" id="UP000660265">
    <property type="component" value="Unassembled WGS sequence"/>
</dbReference>
<evidence type="ECO:0000256" key="1">
    <source>
        <dbReference type="SAM" id="MobiDB-lite"/>
    </source>
</evidence>
<gene>
    <name evidence="2" type="ORF">GCM10011583_30820</name>
</gene>
<feature type="compositionally biased region" description="Basic and acidic residues" evidence="1">
    <location>
        <begin position="1"/>
        <end position="13"/>
    </location>
</feature>
<evidence type="ECO:0000313" key="3">
    <source>
        <dbReference type="Proteomes" id="UP000660265"/>
    </source>
</evidence>
<name>A0ABQ2E6G6_9ACTN</name>
<dbReference type="EMBL" id="BMMV01000008">
    <property type="protein sequence ID" value="GGJ97138.1"/>
    <property type="molecule type" value="Genomic_DNA"/>
</dbReference>
<reference evidence="3" key="1">
    <citation type="journal article" date="2019" name="Int. J. Syst. Evol. Microbiol.">
        <title>The Global Catalogue of Microorganisms (GCM) 10K type strain sequencing project: providing services to taxonomists for standard genome sequencing and annotation.</title>
        <authorList>
            <consortium name="The Broad Institute Genomics Platform"/>
            <consortium name="The Broad Institute Genome Sequencing Center for Infectious Disease"/>
            <person name="Wu L."/>
            <person name="Ma J."/>
        </authorList>
    </citation>
    <scope>NUCLEOTIDE SEQUENCE [LARGE SCALE GENOMIC DNA]</scope>
    <source>
        <strain evidence="3">CGMCC 4.7275</strain>
    </source>
</reference>
<organism evidence="2 3">
    <name type="scientific">Streptomyces camponoticapitis</name>
    <dbReference type="NCBI Taxonomy" id="1616125"/>
    <lineage>
        <taxon>Bacteria</taxon>
        <taxon>Bacillati</taxon>
        <taxon>Actinomycetota</taxon>
        <taxon>Actinomycetes</taxon>
        <taxon>Kitasatosporales</taxon>
        <taxon>Streptomycetaceae</taxon>
        <taxon>Streptomyces</taxon>
    </lineage>
</organism>
<feature type="region of interest" description="Disordered" evidence="1">
    <location>
        <begin position="50"/>
        <end position="99"/>
    </location>
</feature>
<keyword evidence="3" id="KW-1185">Reference proteome</keyword>